<keyword evidence="1" id="KW-0812">Transmembrane</keyword>
<reference evidence="2 3" key="1">
    <citation type="journal article" date="2010" name="Genome Biol.">
        <title>A first genome assembly of the barley fungal pathogen Pyrenophora teres f. teres.</title>
        <authorList>
            <person name="Ellwood S.R."/>
            <person name="Liu Z."/>
            <person name="Syme R.A."/>
            <person name="Lai Z."/>
            <person name="Hane J.K."/>
            <person name="Keiper F."/>
            <person name="Moffat C.S."/>
            <person name="Oliver R.P."/>
            <person name="Friesen T.L."/>
        </authorList>
    </citation>
    <scope>NUCLEOTIDE SEQUENCE [LARGE SCALE GENOMIC DNA]</scope>
    <source>
        <strain evidence="2 3">0-1</strain>
    </source>
</reference>
<accession>E3RXC1</accession>
<evidence type="ECO:0000313" key="2">
    <source>
        <dbReference type="EMBL" id="EFQ89658.1"/>
    </source>
</evidence>
<dbReference type="OrthoDB" id="3690794at2759"/>
<name>E3RXC1_PYRTT</name>
<dbReference type="HOGENOM" id="CLU_1137828_0_0_1"/>
<feature type="transmembrane region" description="Helical" evidence="1">
    <location>
        <begin position="172"/>
        <end position="203"/>
    </location>
</feature>
<protein>
    <recommendedName>
        <fullName evidence="4">F-box domain-containing protein</fullName>
    </recommendedName>
</protein>
<keyword evidence="1" id="KW-1133">Transmembrane helix</keyword>
<gene>
    <name evidence="2" type="ORF">PTT_14025</name>
</gene>
<proteinExistence type="predicted"/>
<organism evidence="3">
    <name type="scientific">Pyrenophora teres f. teres (strain 0-1)</name>
    <name type="common">Barley net blotch fungus</name>
    <name type="synonym">Drechslera teres f. teres</name>
    <dbReference type="NCBI Taxonomy" id="861557"/>
    <lineage>
        <taxon>Eukaryota</taxon>
        <taxon>Fungi</taxon>
        <taxon>Dikarya</taxon>
        <taxon>Ascomycota</taxon>
        <taxon>Pezizomycotina</taxon>
        <taxon>Dothideomycetes</taxon>
        <taxon>Pleosporomycetidae</taxon>
        <taxon>Pleosporales</taxon>
        <taxon>Pleosporineae</taxon>
        <taxon>Pleosporaceae</taxon>
        <taxon>Pyrenophora</taxon>
    </lineage>
</organism>
<evidence type="ECO:0008006" key="4">
    <source>
        <dbReference type="Google" id="ProtNLM"/>
    </source>
</evidence>
<evidence type="ECO:0000313" key="3">
    <source>
        <dbReference type="Proteomes" id="UP000001067"/>
    </source>
</evidence>
<keyword evidence="1" id="KW-0472">Membrane</keyword>
<evidence type="ECO:0000256" key="1">
    <source>
        <dbReference type="SAM" id="Phobius"/>
    </source>
</evidence>
<sequence>MPRTLSPFSRLPSELVLQICDHLKPYDLWFNARPISRLLATCANEILLRKIFAQDHVHFSWCCFWCGLGPLSLDTALKDIIPLFSDKAKVHMSCMADKSVLAKLVLGHMSGMVLHCDQKIRFRIGEEDDVEMSAQELQNGVQLLPRDLQLRQYKSMAVYFKRLEREKRRWPVAVNVSFITHVLGITVTVAALLLAIVAVLVVFCPVFEAWRMGKALCGMAISRVRACLWKGSMTEQRDGKTS</sequence>
<dbReference type="AlphaFoldDB" id="E3RXC1"/>
<dbReference type="Proteomes" id="UP000001067">
    <property type="component" value="Unassembled WGS sequence"/>
</dbReference>
<keyword evidence="3" id="KW-1185">Reference proteome</keyword>
<dbReference type="EMBL" id="GL535619">
    <property type="protein sequence ID" value="EFQ89658.1"/>
    <property type="molecule type" value="Genomic_DNA"/>
</dbReference>
<dbReference type="KEGG" id="pte:PTT_14025"/>